<dbReference type="GO" id="GO:0044281">
    <property type="term" value="P:small molecule metabolic process"/>
    <property type="evidence" value="ECO:0007669"/>
    <property type="project" value="UniProtKB-ARBA"/>
</dbReference>
<organism evidence="6 7">
    <name type="scientific">Pyrococcus yayanosii (strain CH1 / JCM 16557)</name>
    <dbReference type="NCBI Taxonomy" id="529709"/>
    <lineage>
        <taxon>Archaea</taxon>
        <taxon>Methanobacteriati</taxon>
        <taxon>Methanobacteriota</taxon>
        <taxon>Thermococci</taxon>
        <taxon>Thermococcales</taxon>
        <taxon>Thermococcaceae</taxon>
        <taxon>Pyrococcus</taxon>
    </lineage>
</organism>
<dbReference type="Gene3D" id="1.10.150.520">
    <property type="match status" value="1"/>
</dbReference>
<dbReference type="PANTHER" id="PTHR46470">
    <property type="entry name" value="N-ACYLNEURAMINATE-9-PHOSPHATASE"/>
    <property type="match status" value="1"/>
</dbReference>
<dbReference type="STRING" id="529709.PYCH_06140"/>
<dbReference type="InterPro" id="IPR006439">
    <property type="entry name" value="HAD-SF_hydro_IA"/>
</dbReference>
<dbReference type="NCBIfam" id="TIGR01549">
    <property type="entry name" value="HAD-SF-IA-v1"/>
    <property type="match status" value="1"/>
</dbReference>
<dbReference type="AlphaFoldDB" id="F8AIT5"/>
<proteinExistence type="inferred from homology"/>
<evidence type="ECO:0000256" key="4">
    <source>
        <dbReference type="ARBA" id="ARBA00022801"/>
    </source>
</evidence>
<sequence>MIVDLDDTLCNTWEAAKKAAIRLLPRIFRLRKFRAFLYVASRRYKELEEMRELHLLGLDEIVQKVMGRIYKGENYSDIAEEFDKAFFSHLHLYPDAEPFLRGLKEMGAKIVLVTDSSARWQRRKIEHLGIARYLDGVIISGETGHTKFEPHNFILAKRMFPKERRMFVVGDRDETDMKGGKSIGATTILVRRGYFKGRKARHADFVVKNLSEALEVIEREHKA</sequence>
<dbReference type="HOGENOM" id="CLU_1202655_0_0_2"/>
<dbReference type="GO" id="GO:0046872">
    <property type="term" value="F:metal ion binding"/>
    <property type="evidence" value="ECO:0007669"/>
    <property type="project" value="UniProtKB-KW"/>
</dbReference>
<evidence type="ECO:0000256" key="3">
    <source>
        <dbReference type="ARBA" id="ARBA00022723"/>
    </source>
</evidence>
<keyword evidence="3" id="KW-0479">Metal-binding</keyword>
<keyword evidence="4 6" id="KW-0378">Hydrolase</keyword>
<dbReference type="EMBL" id="CP002779">
    <property type="protein sequence ID" value="AEH24302.1"/>
    <property type="molecule type" value="Genomic_DNA"/>
</dbReference>
<evidence type="ECO:0000256" key="1">
    <source>
        <dbReference type="ARBA" id="ARBA00001946"/>
    </source>
</evidence>
<evidence type="ECO:0000256" key="5">
    <source>
        <dbReference type="ARBA" id="ARBA00022842"/>
    </source>
</evidence>
<dbReference type="SFLD" id="SFLDS00003">
    <property type="entry name" value="Haloacid_Dehalogenase"/>
    <property type="match status" value="1"/>
</dbReference>
<name>F8AIT5_PYRYC</name>
<comment type="similarity">
    <text evidence="2">Belongs to the HAD-like hydrolase superfamily.</text>
</comment>
<dbReference type="Gene3D" id="3.40.50.1000">
    <property type="entry name" value="HAD superfamily/HAD-like"/>
    <property type="match status" value="1"/>
</dbReference>
<evidence type="ECO:0000256" key="2">
    <source>
        <dbReference type="ARBA" id="ARBA00007958"/>
    </source>
</evidence>
<dbReference type="SFLD" id="SFLDG01129">
    <property type="entry name" value="C1.5:_HAD__Beta-PGM__Phosphata"/>
    <property type="match status" value="1"/>
</dbReference>
<reference evidence="6 7" key="1">
    <citation type="journal article" date="2011" name="J. Bacteriol.">
        <title>Complete genome sequence of the obligate piezophilic hyperthermophilic archaeon Pyrococcus yayanosii CH1.</title>
        <authorList>
            <person name="Jun X."/>
            <person name="Lupeng L."/>
            <person name="Minjuan X."/>
            <person name="Oger P."/>
            <person name="Fengping W."/>
            <person name="Jebbar M."/>
            <person name="Xiang X."/>
        </authorList>
    </citation>
    <scope>NUCLEOTIDE SEQUENCE [LARGE SCALE GENOMIC DNA]</scope>
    <source>
        <strain evidence="7">CH1 / JCM 16557</strain>
    </source>
</reference>
<keyword evidence="5" id="KW-0460">Magnesium</keyword>
<dbReference type="KEGG" id="pya:PYCH_06140"/>
<gene>
    <name evidence="6" type="ordered locus">PYCH_06140</name>
</gene>
<dbReference type="GO" id="GO:0016791">
    <property type="term" value="F:phosphatase activity"/>
    <property type="evidence" value="ECO:0007669"/>
    <property type="project" value="TreeGrafter"/>
</dbReference>
<comment type="cofactor">
    <cofactor evidence="1">
        <name>Mg(2+)</name>
        <dbReference type="ChEBI" id="CHEBI:18420"/>
    </cofactor>
</comment>
<dbReference type="SUPFAM" id="SSF56784">
    <property type="entry name" value="HAD-like"/>
    <property type="match status" value="1"/>
</dbReference>
<dbReference type="PANTHER" id="PTHR46470:SF2">
    <property type="entry name" value="GLYCERALDEHYDE 3-PHOSPHATE PHOSPHATASE"/>
    <property type="match status" value="1"/>
</dbReference>
<dbReference type="Pfam" id="PF00702">
    <property type="entry name" value="Hydrolase"/>
    <property type="match status" value="1"/>
</dbReference>
<dbReference type="InterPro" id="IPR051400">
    <property type="entry name" value="HAD-like_hydrolase"/>
</dbReference>
<dbReference type="eggNOG" id="arCOG02291">
    <property type="taxonomic scope" value="Archaea"/>
</dbReference>
<evidence type="ECO:0000313" key="6">
    <source>
        <dbReference type="EMBL" id="AEH24302.1"/>
    </source>
</evidence>
<dbReference type="Proteomes" id="UP000008386">
    <property type="component" value="Chromosome"/>
</dbReference>
<dbReference type="InterPro" id="IPR036412">
    <property type="entry name" value="HAD-like_sf"/>
</dbReference>
<dbReference type="InterPro" id="IPR023214">
    <property type="entry name" value="HAD_sf"/>
</dbReference>
<evidence type="ECO:0000313" key="7">
    <source>
        <dbReference type="Proteomes" id="UP000008386"/>
    </source>
</evidence>
<accession>F8AIT5</accession>
<keyword evidence="7" id="KW-1185">Reference proteome</keyword>
<protein>
    <submittedName>
        <fullName evidence="6">Hydrolase</fullName>
    </submittedName>
</protein>